<proteinExistence type="predicted"/>
<dbReference type="Proteomes" id="UP000014962">
    <property type="component" value="Unassembled WGS sequence"/>
</dbReference>
<name>S7VJQ1_9FLAO</name>
<organism evidence="1 2">
    <name type="scientific">Winogradskyella psychrotolerans RS-3</name>
    <dbReference type="NCBI Taxonomy" id="641526"/>
    <lineage>
        <taxon>Bacteria</taxon>
        <taxon>Pseudomonadati</taxon>
        <taxon>Bacteroidota</taxon>
        <taxon>Flavobacteriia</taxon>
        <taxon>Flavobacteriales</taxon>
        <taxon>Flavobacteriaceae</taxon>
        <taxon>Winogradskyella</taxon>
    </lineage>
</organism>
<dbReference type="EMBL" id="ATMR01000192">
    <property type="protein sequence ID" value="EPR70440.1"/>
    <property type="molecule type" value="Genomic_DNA"/>
</dbReference>
<gene>
    <name evidence="1" type="ORF">ADIWIN_3568</name>
</gene>
<sequence>MEFPEELISRNKEIISDIIIKFNQVENMVKEIITEFIDSEKSEFINSILLNNLILNFSSKFKVLQFIIADNKIETDKNFNKSIKILMANRNIIAHSDNILDYDIEIFPVKTYLSFHPVLEFPKYMSTIQKVESKSQLTINNGEIQTIEIEKIYSDFIKYFEIATNELNKIMEIIKGKN</sequence>
<keyword evidence="2" id="KW-1185">Reference proteome</keyword>
<dbReference type="RefSeq" id="WP_020897607.1">
    <property type="nucleotide sequence ID" value="NZ_ATMR01000192.1"/>
</dbReference>
<comment type="caution">
    <text evidence="1">The sequence shown here is derived from an EMBL/GenBank/DDBJ whole genome shotgun (WGS) entry which is preliminary data.</text>
</comment>
<protein>
    <recommendedName>
        <fullName evidence="3">RiboL-PSP-HEPN domain-containing protein</fullName>
    </recommendedName>
</protein>
<dbReference type="AlphaFoldDB" id="S7VJQ1"/>
<accession>S7VJQ1</accession>
<evidence type="ECO:0000313" key="1">
    <source>
        <dbReference type="EMBL" id="EPR70440.1"/>
    </source>
</evidence>
<reference evidence="1 2" key="1">
    <citation type="journal article" date="2013" name="Genome Announc.">
        <title>Draft Genome Sequence of Winogradskyella psychrotolerans RS-3T, Isolated from the Marine Transect of Kongsfjorden, Ny-Alesund, Svalbard, Arctic Ocean.</title>
        <authorList>
            <person name="Kumar Pinnaka A."/>
            <person name="Ara S."/>
            <person name="Singh A."/>
            <person name="Shivaji S."/>
        </authorList>
    </citation>
    <scope>NUCLEOTIDE SEQUENCE [LARGE SCALE GENOMIC DNA]</scope>
    <source>
        <strain evidence="1 2">RS-3</strain>
    </source>
</reference>
<dbReference type="OrthoDB" id="1443323at2"/>
<evidence type="ECO:0008006" key="3">
    <source>
        <dbReference type="Google" id="ProtNLM"/>
    </source>
</evidence>
<evidence type="ECO:0000313" key="2">
    <source>
        <dbReference type="Proteomes" id="UP000014962"/>
    </source>
</evidence>